<dbReference type="EMBL" id="JAHUTI010081304">
    <property type="protein sequence ID" value="MED6258781.1"/>
    <property type="molecule type" value="Genomic_DNA"/>
</dbReference>
<reference evidence="1 2" key="1">
    <citation type="submission" date="2021-07" db="EMBL/GenBank/DDBJ databases">
        <authorList>
            <person name="Palmer J.M."/>
        </authorList>
    </citation>
    <scope>NUCLEOTIDE SEQUENCE [LARGE SCALE GENOMIC DNA]</scope>
    <source>
        <strain evidence="1 2">AT_MEX2019</strain>
        <tissue evidence="1">Muscle</tissue>
    </source>
</reference>
<evidence type="ECO:0000313" key="1">
    <source>
        <dbReference type="EMBL" id="MED6258781.1"/>
    </source>
</evidence>
<accession>A0ABU7C9D4</accession>
<evidence type="ECO:0000313" key="2">
    <source>
        <dbReference type="Proteomes" id="UP001345963"/>
    </source>
</evidence>
<dbReference type="Proteomes" id="UP001345963">
    <property type="component" value="Unassembled WGS sequence"/>
</dbReference>
<gene>
    <name evidence="1" type="ORF">ATANTOWER_012319</name>
</gene>
<keyword evidence="2" id="KW-1185">Reference proteome</keyword>
<protein>
    <submittedName>
        <fullName evidence="1">Uncharacterized protein</fullName>
    </submittedName>
</protein>
<name>A0ABU7C9D4_9TELE</name>
<sequence>MPIDACSASDVVLNCFVTSSSMCPWSKFGQPPVKVHNCSTFPQLVNDGSHCASLESPSHRNDFLILSRLTHALGICCLLHRDVLGDLKSVEFDLVCYLDSDWCFD</sequence>
<proteinExistence type="predicted"/>
<organism evidence="1 2">
    <name type="scientific">Ataeniobius toweri</name>
    <dbReference type="NCBI Taxonomy" id="208326"/>
    <lineage>
        <taxon>Eukaryota</taxon>
        <taxon>Metazoa</taxon>
        <taxon>Chordata</taxon>
        <taxon>Craniata</taxon>
        <taxon>Vertebrata</taxon>
        <taxon>Euteleostomi</taxon>
        <taxon>Actinopterygii</taxon>
        <taxon>Neopterygii</taxon>
        <taxon>Teleostei</taxon>
        <taxon>Neoteleostei</taxon>
        <taxon>Acanthomorphata</taxon>
        <taxon>Ovalentaria</taxon>
        <taxon>Atherinomorphae</taxon>
        <taxon>Cyprinodontiformes</taxon>
        <taxon>Goodeidae</taxon>
        <taxon>Ataeniobius</taxon>
    </lineage>
</organism>
<comment type="caution">
    <text evidence="1">The sequence shown here is derived from an EMBL/GenBank/DDBJ whole genome shotgun (WGS) entry which is preliminary data.</text>
</comment>